<keyword evidence="8" id="KW-1185">Reference proteome</keyword>
<protein>
    <recommendedName>
        <fullName evidence="6">Putative mRNA interferase YoeB</fullName>
    </recommendedName>
</protein>
<dbReference type="GO" id="GO:0016787">
    <property type="term" value="F:hydrolase activity"/>
    <property type="evidence" value="ECO:0007669"/>
    <property type="project" value="UniProtKB-KW"/>
</dbReference>
<dbReference type="PANTHER" id="PTHR38039:SF1">
    <property type="entry name" value="TOXIN YOEB"/>
    <property type="match status" value="1"/>
</dbReference>
<dbReference type="OrthoDB" id="9801102at2"/>
<evidence type="ECO:0000313" key="8">
    <source>
        <dbReference type="Proteomes" id="UP000031246"/>
    </source>
</evidence>
<dbReference type="NCBIfam" id="TIGR02116">
    <property type="entry name" value="toxin_Txe_YoeB"/>
    <property type="match status" value="1"/>
</dbReference>
<evidence type="ECO:0000256" key="3">
    <source>
        <dbReference type="ARBA" id="ARBA00022722"/>
    </source>
</evidence>
<keyword evidence="5" id="KW-0378">Hydrolase</keyword>
<dbReference type="AlphaFoldDB" id="A0A0C1FZY3"/>
<dbReference type="PANTHER" id="PTHR38039">
    <property type="entry name" value="TOXIN YOEB"/>
    <property type="match status" value="1"/>
</dbReference>
<reference evidence="7 8" key="1">
    <citation type="submission" date="2014-10" db="EMBL/GenBank/DDBJ databases">
        <title>Pedobacter Kyungheensis.</title>
        <authorList>
            <person name="Anderson B.M."/>
            <person name="Newman J.D."/>
        </authorList>
    </citation>
    <scope>NUCLEOTIDE SEQUENCE [LARGE SCALE GENOMIC DNA]</scope>
    <source>
        <strain evidence="7 8">KACC 16221</strain>
    </source>
</reference>
<evidence type="ECO:0000313" key="7">
    <source>
        <dbReference type="EMBL" id="KIA93399.1"/>
    </source>
</evidence>
<organism evidence="7 8">
    <name type="scientific">Pedobacter kyungheensis</name>
    <dbReference type="NCBI Taxonomy" id="1069985"/>
    <lineage>
        <taxon>Bacteria</taxon>
        <taxon>Pseudomonadati</taxon>
        <taxon>Bacteroidota</taxon>
        <taxon>Sphingobacteriia</taxon>
        <taxon>Sphingobacteriales</taxon>
        <taxon>Sphingobacteriaceae</taxon>
        <taxon>Pedobacter</taxon>
    </lineage>
</organism>
<evidence type="ECO:0000256" key="2">
    <source>
        <dbReference type="ARBA" id="ARBA00022649"/>
    </source>
</evidence>
<dbReference type="GO" id="GO:0006401">
    <property type="term" value="P:RNA catabolic process"/>
    <property type="evidence" value="ECO:0007669"/>
    <property type="project" value="InterPro"/>
</dbReference>
<dbReference type="InterPro" id="IPR007712">
    <property type="entry name" value="RelE/ParE_toxin"/>
</dbReference>
<dbReference type="GO" id="GO:0004519">
    <property type="term" value="F:endonuclease activity"/>
    <property type="evidence" value="ECO:0007669"/>
    <property type="project" value="UniProtKB-KW"/>
</dbReference>
<gene>
    <name evidence="7" type="ORF">OC25_13285</name>
</gene>
<evidence type="ECO:0000256" key="6">
    <source>
        <dbReference type="ARBA" id="ARBA00030388"/>
    </source>
</evidence>
<comment type="similarity">
    <text evidence="1">Belongs to the YoeB family.</text>
</comment>
<accession>A0A0C1FZY3</accession>
<dbReference type="Proteomes" id="UP000031246">
    <property type="component" value="Unassembled WGS sequence"/>
</dbReference>
<keyword evidence="2" id="KW-1277">Toxin-antitoxin system</keyword>
<dbReference type="Pfam" id="PF06769">
    <property type="entry name" value="YoeB_toxin"/>
    <property type="match status" value="1"/>
</dbReference>
<dbReference type="GO" id="GO:0045892">
    <property type="term" value="P:negative regulation of DNA-templated transcription"/>
    <property type="evidence" value="ECO:0007669"/>
    <property type="project" value="TreeGrafter"/>
</dbReference>
<evidence type="ECO:0000256" key="5">
    <source>
        <dbReference type="ARBA" id="ARBA00022801"/>
    </source>
</evidence>
<dbReference type="InterPro" id="IPR035093">
    <property type="entry name" value="RelE/ParE_toxin_dom_sf"/>
</dbReference>
<dbReference type="Gene3D" id="3.30.2310.20">
    <property type="entry name" value="RelE-like"/>
    <property type="match status" value="1"/>
</dbReference>
<comment type="caution">
    <text evidence="7">The sequence shown here is derived from an EMBL/GenBank/DDBJ whole genome shotgun (WGS) entry which is preliminary data.</text>
</comment>
<evidence type="ECO:0000256" key="4">
    <source>
        <dbReference type="ARBA" id="ARBA00022759"/>
    </source>
</evidence>
<name>A0A0C1FZY3_9SPHI</name>
<proteinExistence type="inferred from homology"/>
<dbReference type="NCBIfam" id="TIGR02385">
    <property type="entry name" value="RelE_StbE"/>
    <property type="match status" value="1"/>
</dbReference>
<keyword evidence="3" id="KW-0540">Nuclease</keyword>
<evidence type="ECO:0000256" key="1">
    <source>
        <dbReference type="ARBA" id="ARBA00008172"/>
    </source>
</evidence>
<dbReference type="EMBL" id="JSYN01000015">
    <property type="protein sequence ID" value="KIA93399.1"/>
    <property type="molecule type" value="Genomic_DNA"/>
</dbReference>
<sequence>MMYHLEFTKQAIDDLKWLKKTDQAAYGKVQKLLLELIDHPATGTGKPELKKYNLAGLYSRRITQKHRLVYQINGETISVLVLSAAGHYDDK</sequence>
<keyword evidence="4" id="KW-0255">Endonuclease</keyword>
<dbReference type="InterPro" id="IPR009614">
    <property type="entry name" value="YoeB_toxin"/>
</dbReference>
<dbReference type="SUPFAM" id="SSF143011">
    <property type="entry name" value="RelE-like"/>
    <property type="match status" value="1"/>
</dbReference>